<name>A0ABS4MFC8_9LACO</name>
<comment type="caution">
    <text evidence="1">The sequence shown here is derived from an EMBL/GenBank/DDBJ whole genome shotgun (WGS) entry which is preliminary data.</text>
</comment>
<evidence type="ECO:0000313" key="1">
    <source>
        <dbReference type="EMBL" id="MBP2058390.1"/>
    </source>
</evidence>
<protein>
    <submittedName>
        <fullName evidence="1">Uncharacterized protein</fullName>
    </submittedName>
</protein>
<proteinExistence type="predicted"/>
<sequence length="45" mass="5075">MEKQNVKKKIELITPSSPLDAGMCGPDGCVINWNEDKDLDKKKEK</sequence>
<keyword evidence="2" id="KW-1185">Reference proteome</keyword>
<gene>
    <name evidence="1" type="ORF">J2Z60_001569</name>
</gene>
<dbReference type="EMBL" id="JAGGLU010000009">
    <property type="protein sequence ID" value="MBP2058390.1"/>
    <property type="molecule type" value="Genomic_DNA"/>
</dbReference>
<organism evidence="1 2">
    <name type="scientific">Lactobacillus colini</name>
    <dbReference type="NCBI Taxonomy" id="1819254"/>
    <lineage>
        <taxon>Bacteria</taxon>
        <taxon>Bacillati</taxon>
        <taxon>Bacillota</taxon>
        <taxon>Bacilli</taxon>
        <taxon>Lactobacillales</taxon>
        <taxon>Lactobacillaceae</taxon>
        <taxon>Lactobacillus</taxon>
    </lineage>
</organism>
<reference evidence="1 2" key="1">
    <citation type="submission" date="2021-03" db="EMBL/GenBank/DDBJ databases">
        <title>Genomic Encyclopedia of Type Strains, Phase IV (KMG-IV): sequencing the most valuable type-strain genomes for metagenomic binning, comparative biology and taxonomic classification.</title>
        <authorList>
            <person name="Goeker M."/>
        </authorList>
    </citation>
    <scope>NUCLEOTIDE SEQUENCE [LARGE SCALE GENOMIC DNA]</scope>
    <source>
        <strain evidence="1 2">DSM 101872</strain>
    </source>
</reference>
<dbReference type="RefSeq" id="WP_209687130.1">
    <property type="nucleotide sequence ID" value="NZ_JAGGLU010000009.1"/>
</dbReference>
<accession>A0ABS4MFC8</accession>
<evidence type="ECO:0000313" key="2">
    <source>
        <dbReference type="Proteomes" id="UP001519292"/>
    </source>
</evidence>
<dbReference type="Proteomes" id="UP001519292">
    <property type="component" value="Unassembled WGS sequence"/>
</dbReference>